<evidence type="ECO:0008006" key="5">
    <source>
        <dbReference type="Google" id="ProtNLM"/>
    </source>
</evidence>
<dbReference type="PANTHER" id="PTHR21082:SF4">
    <property type="entry name" value="PROTEIN INTURNED"/>
    <property type="match status" value="1"/>
</dbReference>
<dbReference type="InterPro" id="IPR036034">
    <property type="entry name" value="PDZ_sf"/>
</dbReference>
<evidence type="ECO:0000259" key="2">
    <source>
        <dbReference type="Pfam" id="PF19033"/>
    </source>
</evidence>
<dbReference type="PANTHER" id="PTHR21082">
    <property type="entry name" value="PROTEIN INTURNED"/>
    <property type="match status" value="1"/>
</dbReference>
<organism evidence="3 4">
    <name type="scientific">Heterotrigona itama</name>
    <dbReference type="NCBI Taxonomy" id="395501"/>
    <lineage>
        <taxon>Eukaryota</taxon>
        <taxon>Metazoa</taxon>
        <taxon>Ecdysozoa</taxon>
        <taxon>Arthropoda</taxon>
        <taxon>Hexapoda</taxon>
        <taxon>Insecta</taxon>
        <taxon>Pterygota</taxon>
        <taxon>Neoptera</taxon>
        <taxon>Endopterygota</taxon>
        <taxon>Hymenoptera</taxon>
        <taxon>Apocrita</taxon>
        <taxon>Aculeata</taxon>
        <taxon>Apoidea</taxon>
        <taxon>Anthophila</taxon>
        <taxon>Apidae</taxon>
        <taxon>Heterotrigona</taxon>
    </lineage>
</organism>
<sequence>KLLYTFLQLNLKEMDEGSSKNVSLISHCKYTDQIFSSENVKNDNEHDWWASDSGSSTGSYYSDTDSSTAEWESEINFNGELIYIESLIDNINDEQFSFDETKLDSQPELIRRRSTRTGKLMRLIKRKESKRLSTRNKKTNFTTTTNNVGSSGKEGTAIKEVTFRDFQAGEIREVILWVDPDRRHKLGRRATLCEAYFGIIPGVFSDKTRIMVAGFIPDGEAIKNKNIKIGDWLRSVNSNNITYQNLDHVLSEIIVSTNQSVLVQRLMNKEESKDLMQSIIDYPLGVLYLQTTELSEMGPDLQGVLYAFPRSESKNIHSILCTARGAFITLNHLLPGIGGLQPTSCSLEEAVNLSCDIVRTLEFTYESLTKCFTFEENRSSLDHFFVLIIERLLDIKSYANNAGLTISYMEIHNNIEDMENYKFASTFSVANFIELSRDAQIQIDAALSEMEAMDYRDWNEDPMDCQRLYTILGSCIYHKNYLLGSHLTHNDLIEVQSYLRQNCILNLISNEPVKSLIIWKKVYPSSCNRNNTENNQSLVLDGKWYLLVVGYGHDLLVVLLESGGCTAKCSETIGPDIFYVEEAQETLKHIQKIGVTTLAAKWIASNTRPEVIAYEDPVPVKASSSITENLLGLIKSTDVQTLSVKPPHTSNINKKSQEIPSILKKRNTEECPMVLESIYSLHTSEDSLSQGTGGISEISDEAMPILGRRATREKIVSRSRYSDDSDSDLDMYKNDCQILSADISNIRENLLNQAEYLVPKVLTVGDKNYLYHYIHLDMVEGILLSSNPLEHLGKNPNFLINFNKCVHIIHKLLHNTVRFKTMLNSDMDKTVINKSLIAVKEHGVLFEWENLSYWVVGRLYTTPHPKELYVCYQDSAPQNLIEIAFKLHSLYTLT</sequence>
<gene>
    <name evidence="3" type="ORF">MHI_LOCUS958255</name>
</gene>
<dbReference type="OrthoDB" id="10263272at2759"/>
<feature type="non-terminal residue" evidence="3">
    <location>
        <position position="1"/>
    </location>
</feature>
<feature type="domain" description="CCZ1/INTU second Longin" evidence="1">
    <location>
        <begin position="471"/>
        <end position="588"/>
    </location>
</feature>
<dbReference type="GO" id="GO:0016192">
    <property type="term" value="P:vesicle-mediated transport"/>
    <property type="evidence" value="ECO:0007669"/>
    <property type="project" value="InterPro"/>
</dbReference>
<dbReference type="EMBL" id="CAJDYZ010012555">
    <property type="protein sequence ID" value="CAD1480698.1"/>
    <property type="molecule type" value="Genomic_DNA"/>
</dbReference>
<dbReference type="InterPro" id="IPR039151">
    <property type="entry name" value="INTU"/>
</dbReference>
<keyword evidence="4" id="KW-1185">Reference proteome</keyword>
<evidence type="ECO:0000313" key="4">
    <source>
        <dbReference type="Proteomes" id="UP000752696"/>
    </source>
</evidence>
<evidence type="ECO:0000313" key="3">
    <source>
        <dbReference type="EMBL" id="CAD1480698.1"/>
    </source>
</evidence>
<dbReference type="AlphaFoldDB" id="A0A6V7HJP1"/>
<name>A0A6V7HJP1_9HYME</name>
<dbReference type="GO" id="GO:0007399">
    <property type="term" value="P:nervous system development"/>
    <property type="evidence" value="ECO:0007669"/>
    <property type="project" value="TreeGrafter"/>
</dbReference>
<accession>A0A6V7HJP1</accession>
<comment type="caution">
    <text evidence="3">The sequence shown here is derived from an EMBL/GenBank/DDBJ whole genome shotgun (WGS) entry which is preliminary data.</text>
</comment>
<dbReference type="GO" id="GO:0001736">
    <property type="term" value="P:establishment of planar polarity"/>
    <property type="evidence" value="ECO:0007669"/>
    <property type="project" value="InterPro"/>
</dbReference>
<dbReference type="SUPFAM" id="SSF50156">
    <property type="entry name" value="PDZ domain-like"/>
    <property type="match status" value="1"/>
</dbReference>
<dbReference type="GO" id="GO:0005737">
    <property type="term" value="C:cytoplasm"/>
    <property type="evidence" value="ECO:0007669"/>
    <property type="project" value="TreeGrafter"/>
</dbReference>
<dbReference type="InterPro" id="IPR043989">
    <property type="entry name" value="CCZ1/INTU/HSP4_longin_3"/>
</dbReference>
<evidence type="ECO:0000259" key="1">
    <source>
        <dbReference type="Pfam" id="PF19032"/>
    </source>
</evidence>
<dbReference type="Proteomes" id="UP000752696">
    <property type="component" value="Unassembled WGS sequence"/>
</dbReference>
<proteinExistence type="predicted"/>
<dbReference type="Pfam" id="PF19032">
    <property type="entry name" value="Intu_longin_2"/>
    <property type="match status" value="1"/>
</dbReference>
<dbReference type="InterPro" id="IPR043988">
    <property type="entry name" value="CCZ1/INTU_longin_2"/>
</dbReference>
<dbReference type="GO" id="GO:0060271">
    <property type="term" value="P:cilium assembly"/>
    <property type="evidence" value="ECO:0007669"/>
    <property type="project" value="InterPro"/>
</dbReference>
<protein>
    <recommendedName>
        <fullName evidence="5">Protein inturned</fullName>
    </recommendedName>
</protein>
<reference evidence="3" key="1">
    <citation type="submission" date="2020-07" db="EMBL/GenBank/DDBJ databases">
        <authorList>
            <person name="Nazaruddin N."/>
        </authorList>
    </citation>
    <scope>NUCLEOTIDE SEQUENCE</scope>
</reference>
<feature type="domain" description="CCZ1/INTU/HPS4 third Longin" evidence="2">
    <location>
        <begin position="768"/>
        <end position="887"/>
    </location>
</feature>
<dbReference type="GO" id="GO:0005929">
    <property type="term" value="C:cilium"/>
    <property type="evidence" value="ECO:0007669"/>
    <property type="project" value="TreeGrafter"/>
</dbReference>
<dbReference type="Pfam" id="PF19033">
    <property type="entry name" value="Intu_longin_3"/>
    <property type="match status" value="1"/>
</dbReference>